<dbReference type="PANTHER" id="PTHR32063">
    <property type="match status" value="1"/>
</dbReference>
<dbReference type="Pfam" id="PF00873">
    <property type="entry name" value="ACR_tran"/>
    <property type="match status" value="1"/>
</dbReference>
<evidence type="ECO:0000313" key="2">
    <source>
        <dbReference type="EMBL" id="PZR06685.1"/>
    </source>
</evidence>
<dbReference type="EMBL" id="QFQP01000036">
    <property type="protein sequence ID" value="PZR06685.1"/>
    <property type="molecule type" value="Genomic_DNA"/>
</dbReference>
<dbReference type="Gene3D" id="3.30.2090.10">
    <property type="entry name" value="Multidrug efflux transporter AcrB TolC docking domain, DN and DC subdomains"/>
    <property type="match status" value="2"/>
</dbReference>
<comment type="caution">
    <text evidence="2">The sequence shown here is derived from an EMBL/GenBank/DDBJ whole genome shotgun (WGS) entry which is preliminary data.</text>
</comment>
<feature type="transmembrane region" description="Helical" evidence="1">
    <location>
        <begin position="532"/>
        <end position="550"/>
    </location>
</feature>
<dbReference type="SUPFAM" id="SSF82693">
    <property type="entry name" value="Multidrug efflux transporter AcrB pore domain, PN1, PN2, PC1 and PC2 subdomains"/>
    <property type="match status" value="2"/>
</dbReference>
<feature type="transmembrane region" description="Helical" evidence="1">
    <location>
        <begin position="325"/>
        <end position="353"/>
    </location>
</feature>
<sequence length="1048" mass="112959">MWLVRIALQRPYTFVVMSMLIVILGIFTILRIPTDIFPTIDIPVVSVVWSYGGLPPEEMEKRITTNYERFVTTVVNDIEHIESQSLTGMVVVKVFLQPGASVDAAVAQITAVSQSAVRQMPPGTVPPLIIRYSASNVPIIQAALESDTLSEQQLFDLGFNFLRADISTIPGAQIPFPYGGRQRQIQIDIDPQRLYAWGLSPRDVNAALGLQNVILPGGTAKIGESEFPIILNSNPELLEEIGNIPLRTVNGKTIFVRDVGNVRDGSAPQTSIVHMAGRKAALMTILKNGSASTLDVVDAVKDIMPGALAKLPKELKVSLLFDQSVFVRAAVTGVISEALIAAGLTALMILLFLGSWRSTLVVVVSIPLSILTSIIIMGALGQTLNVMTLGGLALAVGILVDDATVAIENIHRNMGQKKSFIQSIVDGAQEIAVPALVSTLCICIVFVPVGFITGSAKSLFVPMAMAVVFAMLMSYFLSRTLVPTMVRALLEKEAANHGHVHPFFAAFNRRFDQLRGWYGGWLAWALANRRSVIIGFSVFALGSMSLMLLVGRDFFPAVDAGLIKLHVRGVPGTRIEETEKRFAEIEDTIRTVIPPDEIATLIDNMGIPTSGINLSLSEGALISSADGQILISLHEHHQPTEQYVSKLRRVLNEKYPDSTFFFLAPDISTQVLNFGLPAPIDVQVTGAVGNEEKTYGIAAAIAEKLKQVPGAADVHLAQVQYRPQLRIDVDRTMASGMGLTQRDVANDVLVSLSSSSQVAPTYWLDKRGVQYLVAVQTPQYTIDSIDALKTTPLSIGSRGTPQMLSNVASVRRSTGPVNITHFNATRTFDVQANVEGTDLGSVASAIDRIVDGMKKDFPRGTTVKVKGQIESMNSSFRGLGFGLIFAVLLVYLLMVVNFQSWVDPLIILMALPGALAGIAWMLFLTQTTLSVPALMGSLMCVGVATANSILVVTFANDQRKVGRDATQAALASGMTRLRPVMMTAAAMIIGMLPMSLGLGEGGEQNAPLGRAVIGGLMVATLTTLFFVPVMYSVLRRKAAQPDPLVEHL</sequence>
<dbReference type="SUPFAM" id="SSF82714">
    <property type="entry name" value="Multidrug efflux transporter AcrB TolC docking domain, DN and DC subdomains"/>
    <property type="match status" value="2"/>
</dbReference>
<dbReference type="InterPro" id="IPR001036">
    <property type="entry name" value="Acrflvin-R"/>
</dbReference>
<proteinExistence type="predicted"/>
<feature type="transmembrane region" description="Helical" evidence="1">
    <location>
        <begin position="977"/>
        <end position="999"/>
    </location>
</feature>
<dbReference type="GO" id="GO:0005886">
    <property type="term" value="C:plasma membrane"/>
    <property type="evidence" value="ECO:0007669"/>
    <property type="project" value="TreeGrafter"/>
</dbReference>
<feature type="transmembrane region" description="Helical" evidence="1">
    <location>
        <begin position="431"/>
        <end position="453"/>
    </location>
</feature>
<feature type="transmembrane region" description="Helical" evidence="1">
    <location>
        <begin position="1011"/>
        <end position="1034"/>
    </location>
</feature>
<dbReference type="Gene3D" id="3.30.70.1320">
    <property type="entry name" value="Multidrug efflux transporter AcrB pore domain like"/>
    <property type="match status" value="1"/>
</dbReference>
<feature type="transmembrane region" description="Helical" evidence="1">
    <location>
        <begin position="386"/>
        <end position="410"/>
    </location>
</feature>
<keyword evidence="1" id="KW-1133">Transmembrane helix</keyword>
<feature type="transmembrane region" description="Helical" evidence="1">
    <location>
        <begin position="459"/>
        <end position="477"/>
    </location>
</feature>
<organism evidence="2 3">
    <name type="scientific">Archangium gephyra</name>
    <dbReference type="NCBI Taxonomy" id="48"/>
    <lineage>
        <taxon>Bacteria</taxon>
        <taxon>Pseudomonadati</taxon>
        <taxon>Myxococcota</taxon>
        <taxon>Myxococcia</taxon>
        <taxon>Myxococcales</taxon>
        <taxon>Cystobacterineae</taxon>
        <taxon>Archangiaceae</taxon>
        <taxon>Archangium</taxon>
    </lineage>
</organism>
<dbReference type="SUPFAM" id="SSF82866">
    <property type="entry name" value="Multidrug efflux transporter AcrB transmembrane domain"/>
    <property type="match status" value="2"/>
</dbReference>
<name>A0A2W5T5G3_9BACT</name>
<dbReference type="AlphaFoldDB" id="A0A2W5T5G3"/>
<dbReference type="InterPro" id="IPR027463">
    <property type="entry name" value="AcrB_DN_DC_subdom"/>
</dbReference>
<dbReference type="Gene3D" id="1.20.1640.10">
    <property type="entry name" value="Multidrug efflux transporter AcrB transmembrane domain"/>
    <property type="match status" value="2"/>
</dbReference>
<feature type="transmembrane region" description="Helical" evidence="1">
    <location>
        <begin position="12"/>
        <end position="30"/>
    </location>
</feature>
<dbReference type="Gene3D" id="3.30.70.1430">
    <property type="entry name" value="Multidrug efflux transporter AcrB pore domain"/>
    <property type="match status" value="2"/>
</dbReference>
<gene>
    <name evidence="2" type="ORF">DI536_29665</name>
</gene>
<keyword evidence="1" id="KW-0472">Membrane</keyword>
<reference evidence="2 3" key="1">
    <citation type="submission" date="2017-08" db="EMBL/GenBank/DDBJ databases">
        <title>Infants hospitalized years apart are colonized by the same room-sourced microbial strains.</title>
        <authorList>
            <person name="Brooks B."/>
            <person name="Olm M.R."/>
            <person name="Firek B.A."/>
            <person name="Baker R."/>
            <person name="Thomas B.C."/>
            <person name="Morowitz M.J."/>
            <person name="Banfield J.F."/>
        </authorList>
    </citation>
    <scope>NUCLEOTIDE SEQUENCE [LARGE SCALE GENOMIC DNA]</scope>
    <source>
        <strain evidence="2">S2_003_000_R2_14</strain>
    </source>
</reference>
<feature type="transmembrane region" description="Helical" evidence="1">
    <location>
        <begin position="905"/>
        <end position="923"/>
    </location>
</feature>
<dbReference type="GO" id="GO:0042910">
    <property type="term" value="F:xenobiotic transmembrane transporter activity"/>
    <property type="evidence" value="ECO:0007669"/>
    <property type="project" value="TreeGrafter"/>
</dbReference>
<accession>A0A2W5T5G3</accession>
<keyword evidence="1" id="KW-0812">Transmembrane</keyword>
<evidence type="ECO:0000256" key="1">
    <source>
        <dbReference type="SAM" id="Phobius"/>
    </source>
</evidence>
<dbReference type="Gene3D" id="3.30.70.1440">
    <property type="entry name" value="Multidrug efflux transporter AcrB pore domain"/>
    <property type="match status" value="1"/>
</dbReference>
<evidence type="ECO:0000313" key="3">
    <source>
        <dbReference type="Proteomes" id="UP000249061"/>
    </source>
</evidence>
<dbReference type="Proteomes" id="UP000249061">
    <property type="component" value="Unassembled WGS sequence"/>
</dbReference>
<feature type="transmembrane region" description="Helical" evidence="1">
    <location>
        <begin position="935"/>
        <end position="956"/>
    </location>
</feature>
<dbReference type="PANTHER" id="PTHR32063:SF8">
    <property type="entry name" value="CATION EFFLUX PROTEIN"/>
    <property type="match status" value="1"/>
</dbReference>
<protein>
    <submittedName>
        <fullName evidence="2">RND transporter</fullName>
    </submittedName>
</protein>
<feature type="transmembrane region" description="Helical" evidence="1">
    <location>
        <begin position="360"/>
        <end position="380"/>
    </location>
</feature>
<feature type="transmembrane region" description="Helical" evidence="1">
    <location>
        <begin position="878"/>
        <end position="898"/>
    </location>
</feature>
<dbReference type="PRINTS" id="PR00702">
    <property type="entry name" value="ACRIFLAVINRP"/>
</dbReference>